<evidence type="ECO:0000256" key="3">
    <source>
        <dbReference type="ARBA" id="ARBA00022737"/>
    </source>
</evidence>
<dbReference type="PANTHER" id="PTHR12827:SF3">
    <property type="entry name" value="ANAPHASE-PROMOTING COMPLEX SUBUNIT 1"/>
    <property type="match status" value="1"/>
</dbReference>
<dbReference type="GO" id="GO:0005680">
    <property type="term" value="C:anaphase-promoting complex"/>
    <property type="evidence" value="ECO:0007669"/>
    <property type="project" value="InterPro"/>
</dbReference>
<dbReference type="GO" id="GO:0060090">
    <property type="term" value="F:molecular adaptor activity"/>
    <property type="evidence" value="ECO:0007669"/>
    <property type="project" value="TreeGrafter"/>
</dbReference>
<feature type="domain" description="Anaphase-promoting complex subunit 1 beta-sandwich" evidence="9">
    <location>
        <begin position="1475"/>
        <end position="1555"/>
    </location>
</feature>
<feature type="domain" description="Anaphase-promoting complex subunit 1 C-terminal" evidence="7">
    <location>
        <begin position="1593"/>
        <end position="1677"/>
    </location>
</feature>
<dbReference type="Pfam" id="PF18122">
    <property type="entry name" value="APC1_C"/>
    <property type="match status" value="1"/>
</dbReference>
<dbReference type="PANTHER" id="PTHR12827">
    <property type="entry name" value="MEIOTIC CHECKPOINT REGULATOR TSG24 FAMILY MEMBER"/>
    <property type="match status" value="1"/>
</dbReference>
<dbReference type="RefSeq" id="XP_003746380.1">
    <property type="nucleotide sequence ID" value="XM_003746332.1"/>
</dbReference>
<evidence type="ECO:0000259" key="9">
    <source>
        <dbReference type="Pfam" id="PF21282"/>
    </source>
</evidence>
<feature type="domain" description="Anaphase-promoting complex subunit 1 middle" evidence="8">
    <location>
        <begin position="647"/>
        <end position="753"/>
    </location>
</feature>
<dbReference type="InterPro" id="IPR046794">
    <property type="entry name" value="Apc1_MidN"/>
</dbReference>
<keyword evidence="2" id="KW-0132">Cell division</keyword>
<dbReference type="GO" id="GO:0070979">
    <property type="term" value="P:protein K11-linked ubiquitination"/>
    <property type="evidence" value="ECO:0007669"/>
    <property type="project" value="TreeGrafter"/>
</dbReference>
<comment type="similarity">
    <text evidence="1">Belongs to the APC1 family.</text>
</comment>
<dbReference type="GO" id="GO:0007091">
    <property type="term" value="P:metaphase/anaphase transition of mitotic cell cycle"/>
    <property type="evidence" value="ECO:0007669"/>
    <property type="project" value="TreeGrafter"/>
</dbReference>
<keyword evidence="5" id="KW-0131">Cell cycle</keyword>
<dbReference type="Proteomes" id="UP000694867">
    <property type="component" value="Unplaced"/>
</dbReference>
<evidence type="ECO:0000259" key="8">
    <source>
        <dbReference type="Pfam" id="PF20518"/>
    </source>
</evidence>
<dbReference type="Pfam" id="PF20518">
    <property type="entry name" value="Apc1_MidN"/>
    <property type="match status" value="1"/>
</dbReference>
<evidence type="ECO:0000256" key="1">
    <source>
        <dbReference type="ARBA" id="ARBA00010547"/>
    </source>
</evidence>
<dbReference type="InterPro" id="IPR049255">
    <property type="entry name" value="Apc1_N"/>
</dbReference>
<keyword evidence="3" id="KW-0677">Repeat</keyword>
<dbReference type="GO" id="GO:0031145">
    <property type="term" value="P:anaphase-promoting complex-dependent catabolic process"/>
    <property type="evidence" value="ECO:0007669"/>
    <property type="project" value="TreeGrafter"/>
</dbReference>
<dbReference type="InterPro" id="IPR041221">
    <property type="entry name" value="APC1_C"/>
</dbReference>
<keyword evidence="4" id="KW-0498">Mitosis</keyword>
<evidence type="ECO:0000259" key="6">
    <source>
        <dbReference type="Pfam" id="PF12859"/>
    </source>
</evidence>
<dbReference type="Gene3D" id="1.25.10.10">
    <property type="entry name" value="Leucine-rich Repeat Variant"/>
    <property type="match status" value="2"/>
</dbReference>
<dbReference type="Pfam" id="PF12859">
    <property type="entry name" value="ANAPC1"/>
    <property type="match status" value="1"/>
</dbReference>
<dbReference type="KEGG" id="goe:100904428"/>
<feature type="domain" description="Anaphase-promoting complex subunit 1 N-terminal" evidence="6">
    <location>
        <begin position="141"/>
        <end position="181"/>
    </location>
</feature>
<proteinExistence type="inferred from homology"/>
<evidence type="ECO:0000256" key="4">
    <source>
        <dbReference type="ARBA" id="ARBA00022776"/>
    </source>
</evidence>
<dbReference type="CTD" id="32473"/>
<dbReference type="InterPro" id="IPR011989">
    <property type="entry name" value="ARM-like"/>
</dbReference>
<dbReference type="GeneID" id="100904428"/>
<evidence type="ECO:0000256" key="5">
    <source>
        <dbReference type="ARBA" id="ARBA00023306"/>
    </source>
</evidence>
<gene>
    <name evidence="11" type="primary">LOC100904428</name>
</gene>
<protein>
    <submittedName>
        <fullName evidence="11">Anaphase-promoting complex subunit 1</fullName>
    </submittedName>
</protein>
<dbReference type="InterPro" id="IPR048971">
    <property type="entry name" value="Apc1_3rd"/>
</dbReference>
<organism evidence="10 11">
    <name type="scientific">Galendromus occidentalis</name>
    <name type="common">western predatory mite</name>
    <dbReference type="NCBI Taxonomy" id="34638"/>
    <lineage>
        <taxon>Eukaryota</taxon>
        <taxon>Metazoa</taxon>
        <taxon>Ecdysozoa</taxon>
        <taxon>Arthropoda</taxon>
        <taxon>Chelicerata</taxon>
        <taxon>Arachnida</taxon>
        <taxon>Acari</taxon>
        <taxon>Parasitiformes</taxon>
        <taxon>Mesostigmata</taxon>
        <taxon>Gamasina</taxon>
        <taxon>Phytoseioidea</taxon>
        <taxon>Phytoseiidae</taxon>
        <taxon>Typhlodrominae</taxon>
        <taxon>Galendromus</taxon>
    </lineage>
</organism>
<evidence type="ECO:0000256" key="2">
    <source>
        <dbReference type="ARBA" id="ARBA00022618"/>
    </source>
</evidence>
<keyword evidence="10" id="KW-1185">Reference proteome</keyword>
<dbReference type="Pfam" id="PF21282">
    <property type="entry name" value="APC1_3rd"/>
    <property type="match status" value="1"/>
</dbReference>
<accession>A0AAJ6QWP6</accession>
<dbReference type="InterPro" id="IPR024990">
    <property type="entry name" value="Apc1"/>
</dbReference>
<reference evidence="11" key="1">
    <citation type="submission" date="2025-08" db="UniProtKB">
        <authorList>
            <consortium name="RefSeq"/>
        </authorList>
    </citation>
    <scope>IDENTIFICATION</scope>
</reference>
<dbReference type="GO" id="GO:0051301">
    <property type="term" value="P:cell division"/>
    <property type="evidence" value="ECO:0007669"/>
    <property type="project" value="UniProtKB-KW"/>
</dbReference>
<name>A0AAJ6QWP6_9ACAR</name>
<sequence>MLSCPPPREAQVRGRAILELHPGCRKIEDTLLIDNDRLRQVDSNKTTVSRRYHVSNDDEVVEEELCLHDNVIVLTEGKVGMNKAMKTFTLPEGRNDVFWARYCTEDIKSRTVLKLRNAKQPDFKHIKCISALNANSKLLYTYSNDGEDYVTHMPFDVQKIWPTDKGILLERQLPRDSKMPRIFSLFHPLDELAPVEIISLHRKAPYHEGSQICFSSELSDFVLIYNSRDRTHSICRFRVSNTSEVQGNLKIKDLSVPRIQSPAFFSSTPVVSPANQSTPAMSYPLRSRLSDTPKSKSIQSPVLIRVQKATPLKNVTPMKTPNRSSLFSLTNTSPDPLGSSFSVPFNRTTTSSSMLSRLNANITVIVEPVLPDLMLEVIFTDKLISSVPADKVRLVQDLLKQEYLAYISIPQRKLRILKLCDGDFVFAGEIAAYDFEYIESLQMMLVMTSADGNLILYSGLTMLCPVRAESLTPAQFAAPTSAPVGRRSRSSASNLTESSRPQNIAFNLKSAGANLVYINDVRKDKEYVLTFPRHDYGEAVTSCLNGLEHLLQPDMMMVIRHKWFLQRSYTMDECGCTIRELQLFLRLILQLIGFEHEAESVSRHKRLKPETEDDDSNWEFLLTFRTFPTSNTNLKFSPNVLSAMSYHVLSALHIVYEELKTSSIMEIHCSVMASFLGRLSTAMALPNYREFYAKDFPDSKLTRTHRNPERGLKDLQIPHFFESEPPSIVKYILEALAGNSSGTAFPCLAGVSKSIQSTIQVFGTLIENAEMSYKQLPSSRIFVSRNANLEEVLSAPDLSKFNSRLAYRFIFSNLIMNLANRSTHDFSPELYTLLGRGDLAAQVTQYRSSKTHWFIPTPTETTKGGEGFENLFHSMLSLRFDDDTRIKEVCSMLSTSSPVTINLRQGADVLDHDFAEEQERCLYSLCIRTLALPLGRGMLTLFSVHPVISEPIVIAHCNLTGRLGPKGMAVELKSIDTPLNMTHWPLFHNGVAAGLRVARHSKNVTSSWIAFNESYQEMNSEANNNGGMLEFGGFMLGLGLGGHLANLNPVFICELLRKRNAIMSAGVLLGLGASKRGSMSQEATNLIAIHIDALLPATSTELDVSAECRVAAISALGLLYLGSGHYHMSDVLLSEIGRPPGPEMEHSVDRESHSLSAGIALGMVMLCKGESTSQAIQTKISNALYKHMVGGPSQFDVTRFYRSPSYQIREGDQINISVTSPGATLALGLIYHRTENLNMASLMNVPETQYLLDTVQPDYLLLRTLSKGLIMWSQVAPTKEWVESHLTKFISENAFKRPAEEIPYDTVDYEGATQAYCNTLAGACFVLGLKYAGSSDQAAFRTLLHYVMMFYDIQKQPAAEQAGKNTIETSLLVCLLASSLVMAGTGDLRILRLCRVLRKRIGQGTNCVFYGSHMMIHMAIGFLFLGGGTLTLSTKPEAIAALVCALYPKFPTHFSDNRYHLQALRHLYVLAVEPRLFVCQDVVSDKLVKASITVNFKNAADSERLVAPCNLPDLDQIESVIVDDERYWRIEFSSKNFDLLRDALEKRSLIHVKQKAGTMSYVDDPKGYKTALAQCHIKDAVRGRTSERKLVHLESFSNTPIVARFVENMLSVSGKRDQMQEKLCTVVMECAAAEQLEMLSILTELMSLRVDSNSTFNLQQLKLIRDFMAYARSRRISVCGEDVILGILDDVEKKIRIDGAEFEVWYGRKSDSLPRSLPSLFLQLRGGDVSLESIVKLYKSISESG</sequence>
<evidence type="ECO:0000313" key="11">
    <source>
        <dbReference type="RefSeq" id="XP_003746380.1"/>
    </source>
</evidence>
<evidence type="ECO:0000259" key="7">
    <source>
        <dbReference type="Pfam" id="PF18122"/>
    </source>
</evidence>
<evidence type="ECO:0000313" key="10">
    <source>
        <dbReference type="Proteomes" id="UP000694867"/>
    </source>
</evidence>